<dbReference type="Pfam" id="PF01302">
    <property type="entry name" value="CAP_GLY"/>
    <property type="match status" value="1"/>
</dbReference>
<proteinExistence type="predicted"/>
<dbReference type="Gene3D" id="3.80.10.10">
    <property type="entry name" value="Ribonuclease Inhibitor"/>
    <property type="match status" value="2"/>
</dbReference>
<gene>
    <name evidence="4" type="ORF">HETIRDRAFT_308775</name>
</gene>
<dbReference type="PROSITE" id="PS00845">
    <property type="entry name" value="CAP_GLY_1"/>
    <property type="match status" value="1"/>
</dbReference>
<dbReference type="HOGENOM" id="CLU_017716_5_1_1"/>
<feature type="domain" description="CAP-Gly" evidence="3">
    <location>
        <begin position="23"/>
        <end position="67"/>
    </location>
</feature>
<dbReference type="SMART" id="SM00369">
    <property type="entry name" value="LRR_TYP"/>
    <property type="match status" value="4"/>
</dbReference>
<dbReference type="InterPro" id="IPR000938">
    <property type="entry name" value="CAP-Gly_domain"/>
</dbReference>
<keyword evidence="1" id="KW-0433">Leucine-rich repeat</keyword>
<dbReference type="SUPFAM" id="SSF74924">
    <property type="entry name" value="Cap-Gly domain"/>
    <property type="match status" value="1"/>
</dbReference>
<evidence type="ECO:0000313" key="4">
    <source>
        <dbReference type="EMBL" id="ETW86181.1"/>
    </source>
</evidence>
<dbReference type="EMBL" id="KI925455">
    <property type="protein sequence ID" value="ETW86181.1"/>
    <property type="molecule type" value="Genomic_DNA"/>
</dbReference>
<dbReference type="InterPro" id="IPR003591">
    <property type="entry name" value="Leu-rich_rpt_typical-subtyp"/>
</dbReference>
<dbReference type="InParanoid" id="W4KM91"/>
<dbReference type="PANTHER" id="PTHR18849">
    <property type="entry name" value="LEUCINE RICH REPEAT PROTEIN"/>
    <property type="match status" value="1"/>
</dbReference>
<accession>W4KM91</accession>
<dbReference type="STRING" id="747525.W4KM91"/>
<dbReference type="PROSITE" id="PS50245">
    <property type="entry name" value="CAP_GLY_2"/>
    <property type="match status" value="1"/>
</dbReference>
<evidence type="ECO:0000259" key="3">
    <source>
        <dbReference type="PROSITE" id="PS50245"/>
    </source>
</evidence>
<dbReference type="Proteomes" id="UP000030671">
    <property type="component" value="Unassembled WGS sequence"/>
</dbReference>
<organism evidence="4 5">
    <name type="scientific">Heterobasidion irregulare (strain TC 32-1)</name>
    <dbReference type="NCBI Taxonomy" id="747525"/>
    <lineage>
        <taxon>Eukaryota</taxon>
        <taxon>Fungi</taxon>
        <taxon>Dikarya</taxon>
        <taxon>Basidiomycota</taxon>
        <taxon>Agaricomycotina</taxon>
        <taxon>Agaricomycetes</taxon>
        <taxon>Russulales</taxon>
        <taxon>Bondarzewiaceae</taxon>
        <taxon>Heterobasidion</taxon>
        <taxon>Heterobasidion annosum species complex</taxon>
    </lineage>
</organism>
<dbReference type="KEGG" id="hir:HETIRDRAFT_308775"/>
<dbReference type="GO" id="GO:0007010">
    <property type="term" value="P:cytoskeleton organization"/>
    <property type="evidence" value="ECO:0007669"/>
    <property type="project" value="TreeGrafter"/>
</dbReference>
<dbReference type="GeneID" id="20669617"/>
<evidence type="ECO:0000313" key="5">
    <source>
        <dbReference type="Proteomes" id="UP000030671"/>
    </source>
</evidence>
<keyword evidence="2" id="KW-0677">Repeat</keyword>
<dbReference type="PROSITE" id="PS51450">
    <property type="entry name" value="LRR"/>
    <property type="match status" value="1"/>
</dbReference>
<dbReference type="PANTHER" id="PTHR18849:SF0">
    <property type="entry name" value="CILIA- AND FLAGELLA-ASSOCIATED PROTEIN 410-RELATED"/>
    <property type="match status" value="1"/>
</dbReference>
<reference evidence="4 5" key="1">
    <citation type="journal article" date="2012" name="New Phytol.">
        <title>Insight into trade-off between wood decay and parasitism from the genome of a fungal forest pathogen.</title>
        <authorList>
            <person name="Olson A."/>
            <person name="Aerts A."/>
            <person name="Asiegbu F."/>
            <person name="Belbahri L."/>
            <person name="Bouzid O."/>
            <person name="Broberg A."/>
            <person name="Canback B."/>
            <person name="Coutinho P.M."/>
            <person name="Cullen D."/>
            <person name="Dalman K."/>
            <person name="Deflorio G."/>
            <person name="van Diepen L.T."/>
            <person name="Dunand C."/>
            <person name="Duplessis S."/>
            <person name="Durling M."/>
            <person name="Gonthier P."/>
            <person name="Grimwood J."/>
            <person name="Fossdal C.G."/>
            <person name="Hansson D."/>
            <person name="Henrissat B."/>
            <person name="Hietala A."/>
            <person name="Himmelstrand K."/>
            <person name="Hoffmeister D."/>
            <person name="Hogberg N."/>
            <person name="James T.Y."/>
            <person name="Karlsson M."/>
            <person name="Kohler A."/>
            <person name="Kues U."/>
            <person name="Lee Y.H."/>
            <person name="Lin Y.C."/>
            <person name="Lind M."/>
            <person name="Lindquist E."/>
            <person name="Lombard V."/>
            <person name="Lucas S."/>
            <person name="Lunden K."/>
            <person name="Morin E."/>
            <person name="Murat C."/>
            <person name="Park J."/>
            <person name="Raffaello T."/>
            <person name="Rouze P."/>
            <person name="Salamov A."/>
            <person name="Schmutz J."/>
            <person name="Solheim H."/>
            <person name="Stahlberg J."/>
            <person name="Velez H."/>
            <person name="de Vries R.P."/>
            <person name="Wiebenga A."/>
            <person name="Woodward S."/>
            <person name="Yakovlev I."/>
            <person name="Garbelotto M."/>
            <person name="Martin F."/>
            <person name="Grigoriev I.V."/>
            <person name="Stenlid J."/>
        </authorList>
    </citation>
    <scope>NUCLEOTIDE SEQUENCE [LARGE SCALE GENOMIC DNA]</scope>
    <source>
        <strain evidence="4 5">TC 32-1</strain>
    </source>
</reference>
<sequence length="538" mass="59022">MPLPAVGSRLSLKGYTATVRYVGNVDGTVGDWIGVEWDDPARGKHDGVKDGKRYFSCLAPDAGSFIRPLPSIDYGRPFLDVLVGKYIEVQHGSATQETVVLGSSNGAIQVEAVNLDKIRGKFSRLERLRDISLDKEGVSRPNPAGEIRAKCPSVRSLDLSHNLIPSWEVIALIAIELPLLECLTLSNNRLQSFQSSIHAGQAFRNLTELQLNATLITWQTALDVIAFMPKLKHLELGYNRLSGLSSTEYPQGSFASLELLNLDGNDLMDWGDICRALRPFTSLRRLILSANPISVIPSITSSISKPSSLKHLALTDTRIDAWNSIDAVSDWCPGLEGLSINGTPLVQVDPETVQTWRQLAIARVPALRMLDGASISPRQRTDAELFYLSLISRIAYPSDAARLAAHKRWTVLCQLHGTPDISVSDSAKDDKLSNHLIEIEAILSSAPPLLSASHDISTVSQTTIRILPSAPLRLLRLKLQKVFKAPRGTRADVWMHMANGKFSRLGNLDGEKGVDENKEIGWWLDEGAKVVVCLKPGE</sequence>
<dbReference type="SUPFAM" id="SSF52058">
    <property type="entry name" value="L domain-like"/>
    <property type="match status" value="1"/>
</dbReference>
<evidence type="ECO:0000256" key="1">
    <source>
        <dbReference type="ARBA" id="ARBA00022614"/>
    </source>
</evidence>
<dbReference type="RefSeq" id="XP_009542946.1">
    <property type="nucleotide sequence ID" value="XM_009544651.1"/>
</dbReference>
<dbReference type="AlphaFoldDB" id="W4KM91"/>
<protein>
    <recommendedName>
        <fullName evidence="3">CAP-Gly domain-containing protein</fullName>
    </recommendedName>
</protein>
<dbReference type="eggNOG" id="KOG3207">
    <property type="taxonomic scope" value="Eukaryota"/>
</dbReference>
<name>W4KM91_HETIT</name>
<dbReference type="Gene3D" id="2.30.30.190">
    <property type="entry name" value="CAP Gly-rich-like domain"/>
    <property type="match status" value="1"/>
</dbReference>
<keyword evidence="5" id="KW-1185">Reference proteome</keyword>
<dbReference type="SMART" id="SM01052">
    <property type="entry name" value="CAP_GLY"/>
    <property type="match status" value="1"/>
</dbReference>
<dbReference type="InterPro" id="IPR032675">
    <property type="entry name" value="LRR_dom_sf"/>
</dbReference>
<dbReference type="InterPro" id="IPR001611">
    <property type="entry name" value="Leu-rich_rpt"/>
</dbReference>
<evidence type="ECO:0000256" key="2">
    <source>
        <dbReference type="ARBA" id="ARBA00022737"/>
    </source>
</evidence>
<dbReference type="OrthoDB" id="5273213at2759"/>
<dbReference type="InterPro" id="IPR036859">
    <property type="entry name" value="CAP-Gly_dom_sf"/>
</dbReference>
<dbReference type="FunCoup" id="W4KM91">
    <property type="interactions" value="632"/>
</dbReference>